<organism evidence="3 4">
    <name type="scientific">Luteipulveratus flavus</name>
    <dbReference type="NCBI Taxonomy" id="3031728"/>
    <lineage>
        <taxon>Bacteria</taxon>
        <taxon>Bacillati</taxon>
        <taxon>Actinomycetota</taxon>
        <taxon>Actinomycetes</taxon>
        <taxon>Micrococcales</taxon>
        <taxon>Dermacoccaceae</taxon>
        <taxon>Luteipulveratus</taxon>
    </lineage>
</organism>
<dbReference type="Proteomes" id="UP001528912">
    <property type="component" value="Unassembled WGS sequence"/>
</dbReference>
<sequence length="615" mass="65298">MLRHRTRFAAAAGLSAVALAGSSAFLSASATTVVRTDIPVSVDRPYVKANGRAPTAGDAITRCGGNRRQQNEPSAAIDARTPNVVVSGSNDYCTTELAGGTWTGFYRSTDSGGTWTNSLLPGYPTDQSPEGLASPLHQRGITNAGDPVQAWDTSGRLFYMGNAFNRAAPQNGSVWIATYDQDAARYVRTVIVGSGTPAVNGRFNDKTSLEVDRGVSSPYNGNVYGAWSVFQGRAGNNEILFTRSTDHGATFSHPTKISTGSKNVQFADIAVTSNGTVYVAYRQFETNRGQQESSIQYVVSTDGGRSFSKPRTAATFEPFDAADTARNGAAAEEAHEQAYENSDGPESEAGEESVGDSRDCGSGPFACRSGFVFFRHDSQPRITADPKAADQRVYLVYDATVPGTEQASQTTYNTADPVGTTLRVGQGGIYFTSLSGSTWSTPRRLAPTARGHQFFPDINADGGVLHAVWHDSRNDPAYSVQYPPGNDGAVRDRGGFATATLGLDTYGASSRDGGTSWATARLSRSSQMPNYEMFGDRQVPFHGDYNYVSSVGAQAYNTWTDTRQVAPGDDPRYVGGEGFDVLQCRAPQPGGGYGPDACPNAGGLDQDIYGAATTG</sequence>
<accession>A0ABT6C8Y3</accession>
<feature type="chain" id="PRO_5045564760" evidence="2">
    <location>
        <begin position="21"/>
        <end position="615"/>
    </location>
</feature>
<dbReference type="Gene3D" id="2.120.10.10">
    <property type="match status" value="1"/>
</dbReference>
<proteinExistence type="predicted"/>
<protein>
    <submittedName>
        <fullName evidence="3">Sialidase family protein</fullName>
    </submittedName>
</protein>
<feature type="compositionally biased region" description="Acidic residues" evidence="1">
    <location>
        <begin position="343"/>
        <end position="354"/>
    </location>
</feature>
<evidence type="ECO:0000256" key="2">
    <source>
        <dbReference type="SAM" id="SignalP"/>
    </source>
</evidence>
<dbReference type="RefSeq" id="WP_277192692.1">
    <property type="nucleotide sequence ID" value="NZ_JAROAV010000033.1"/>
</dbReference>
<keyword evidence="2" id="KW-0732">Signal</keyword>
<evidence type="ECO:0000256" key="1">
    <source>
        <dbReference type="SAM" id="MobiDB-lite"/>
    </source>
</evidence>
<keyword evidence="4" id="KW-1185">Reference proteome</keyword>
<feature type="region of interest" description="Disordered" evidence="1">
    <location>
        <begin position="325"/>
        <end position="359"/>
    </location>
</feature>
<dbReference type="InterPro" id="IPR036278">
    <property type="entry name" value="Sialidase_sf"/>
</dbReference>
<gene>
    <name evidence="3" type="ORF">P4R38_14115</name>
</gene>
<feature type="signal peptide" evidence="2">
    <location>
        <begin position="1"/>
        <end position="20"/>
    </location>
</feature>
<dbReference type="SUPFAM" id="SSF50939">
    <property type="entry name" value="Sialidases"/>
    <property type="match status" value="1"/>
</dbReference>
<evidence type="ECO:0000313" key="4">
    <source>
        <dbReference type="Proteomes" id="UP001528912"/>
    </source>
</evidence>
<dbReference type="EMBL" id="JAROAV010000033">
    <property type="protein sequence ID" value="MDF8265383.1"/>
    <property type="molecule type" value="Genomic_DNA"/>
</dbReference>
<reference evidence="3 4" key="1">
    <citation type="submission" date="2023-03" db="EMBL/GenBank/DDBJ databases">
        <title>YIM 133296 draft genome.</title>
        <authorList>
            <person name="Xiong L."/>
        </authorList>
    </citation>
    <scope>NUCLEOTIDE SEQUENCE [LARGE SCALE GENOMIC DNA]</scope>
    <source>
        <strain evidence="3 4">YIM 133296</strain>
    </source>
</reference>
<evidence type="ECO:0000313" key="3">
    <source>
        <dbReference type="EMBL" id="MDF8265383.1"/>
    </source>
</evidence>
<name>A0ABT6C8Y3_9MICO</name>
<comment type="caution">
    <text evidence="3">The sequence shown here is derived from an EMBL/GenBank/DDBJ whole genome shotgun (WGS) entry which is preliminary data.</text>
</comment>
<dbReference type="CDD" id="cd15482">
    <property type="entry name" value="Sialidase_non-viral"/>
    <property type="match status" value="1"/>
</dbReference>